<protein>
    <recommendedName>
        <fullName evidence="1">GerMN domain-containing protein</fullName>
    </recommendedName>
</protein>
<dbReference type="AlphaFoldDB" id="K1X4G5"/>
<sequence>MKKIFWTTFFWFLVIFLFRSYMRLFNQSLGIKIGSRFGISQQVCLTGGVTDGLTDQFDIIKTQLDVINQKLQSEPEALIQQAQVQNPVFQTTVPTKVALYYFNQTEDQKLAPEQQVNLSSLLPVYRIFPASTNILVDTINELIKWNLTPNEKKQWFITEFPNAWFRLLSTDLSVDGVLTLQFSEVPGFTDGWSARMLILSNLIKKTALQFPEVKNVVFVPETLFQP</sequence>
<evidence type="ECO:0000313" key="2">
    <source>
        <dbReference type="EMBL" id="EKD25015.1"/>
    </source>
</evidence>
<dbReference type="InterPro" id="IPR019606">
    <property type="entry name" value="GerMN"/>
</dbReference>
<evidence type="ECO:0000259" key="1">
    <source>
        <dbReference type="Pfam" id="PF10646"/>
    </source>
</evidence>
<dbReference type="EMBL" id="AMFJ01036138">
    <property type="protein sequence ID" value="EKD25015.1"/>
    <property type="molecule type" value="Genomic_DNA"/>
</dbReference>
<accession>K1X4G5</accession>
<proteinExistence type="predicted"/>
<gene>
    <name evidence="2" type="ORF">ACD_80C00131G0018</name>
</gene>
<name>K1X4G5_9BACT</name>
<dbReference type="Pfam" id="PF10646">
    <property type="entry name" value="Germane"/>
    <property type="match status" value="1"/>
</dbReference>
<feature type="domain" description="GerMN" evidence="1">
    <location>
        <begin position="99"/>
        <end position="218"/>
    </location>
</feature>
<organism evidence="2">
    <name type="scientific">uncultured bacterium</name>
    <name type="common">gcode 4</name>
    <dbReference type="NCBI Taxonomy" id="1234023"/>
    <lineage>
        <taxon>Bacteria</taxon>
        <taxon>environmental samples</taxon>
    </lineage>
</organism>
<reference evidence="2" key="1">
    <citation type="journal article" date="2012" name="Science">
        <title>Fermentation, hydrogen, and sulfur metabolism in multiple uncultivated bacterial phyla.</title>
        <authorList>
            <person name="Wrighton K.C."/>
            <person name="Thomas B.C."/>
            <person name="Sharon I."/>
            <person name="Miller C.S."/>
            <person name="Castelle C.J."/>
            <person name="VerBerkmoes N.C."/>
            <person name="Wilkins M.J."/>
            <person name="Hettich R.L."/>
            <person name="Lipton M.S."/>
            <person name="Williams K.H."/>
            <person name="Long P.E."/>
            <person name="Banfield J.F."/>
        </authorList>
    </citation>
    <scope>NUCLEOTIDE SEQUENCE [LARGE SCALE GENOMIC DNA]</scope>
</reference>
<comment type="caution">
    <text evidence="2">The sequence shown here is derived from an EMBL/GenBank/DDBJ whole genome shotgun (WGS) entry which is preliminary data.</text>
</comment>